<name>A0A9X1DFN4_9SPHN</name>
<dbReference type="PIRSF" id="PIRSF011386">
    <property type="entry name" value="FixH"/>
    <property type="match status" value="1"/>
</dbReference>
<gene>
    <name evidence="2" type="ORF">KK488_18995</name>
</gene>
<proteinExistence type="predicted"/>
<comment type="caution">
    <text evidence="2">The sequence shown here is derived from an EMBL/GenBank/DDBJ whole genome shotgun (WGS) entry which is preliminary data.</text>
</comment>
<dbReference type="RefSeq" id="WP_214625297.1">
    <property type="nucleotide sequence ID" value="NZ_JAHGAW010000014.1"/>
</dbReference>
<organism evidence="2 3">
    <name type="scientific">Sphingobium nicotianae</name>
    <dbReference type="NCBI Taxonomy" id="2782607"/>
    <lineage>
        <taxon>Bacteria</taxon>
        <taxon>Pseudomonadati</taxon>
        <taxon>Pseudomonadota</taxon>
        <taxon>Alphaproteobacteria</taxon>
        <taxon>Sphingomonadales</taxon>
        <taxon>Sphingomonadaceae</taxon>
        <taxon>Sphingobium</taxon>
    </lineage>
</organism>
<protein>
    <submittedName>
        <fullName evidence="2">FixH family protein</fullName>
    </submittedName>
</protein>
<dbReference type="InterPro" id="IPR008620">
    <property type="entry name" value="FixH"/>
</dbReference>
<sequence>MTGTFTGRHITLILVAFFGVVMAVNFTMAYFASATFGGTVVDNSYVASQQFNGWLEKARAEKALGWSLDTVRTPDHHVIVSIAQGAAPLPFATVTALARHPLGRLPERTLAFRALGGGRYESLDALPAGRWILHLRAVQGRWQINRIVDLQ</sequence>
<reference evidence="2" key="1">
    <citation type="submission" date="2021-05" db="EMBL/GenBank/DDBJ databases">
        <title>Genome of Sphingobium sp. strain.</title>
        <authorList>
            <person name="Fan R."/>
        </authorList>
    </citation>
    <scope>NUCLEOTIDE SEQUENCE</scope>
    <source>
        <strain evidence="2">H33</strain>
    </source>
</reference>
<evidence type="ECO:0000313" key="3">
    <source>
        <dbReference type="Proteomes" id="UP001138757"/>
    </source>
</evidence>
<dbReference type="EMBL" id="JAHGAW010000014">
    <property type="protein sequence ID" value="MBT2189039.1"/>
    <property type="molecule type" value="Genomic_DNA"/>
</dbReference>
<feature type="transmembrane region" description="Helical" evidence="1">
    <location>
        <begin position="12"/>
        <end position="32"/>
    </location>
</feature>
<dbReference type="InterPro" id="IPR018037">
    <property type="entry name" value="FixH_proteobacterial"/>
</dbReference>
<keyword evidence="1" id="KW-0472">Membrane</keyword>
<dbReference type="Proteomes" id="UP001138757">
    <property type="component" value="Unassembled WGS sequence"/>
</dbReference>
<keyword evidence="1" id="KW-0812">Transmembrane</keyword>
<dbReference type="AlphaFoldDB" id="A0A9X1DFN4"/>
<evidence type="ECO:0000256" key="1">
    <source>
        <dbReference type="SAM" id="Phobius"/>
    </source>
</evidence>
<evidence type="ECO:0000313" key="2">
    <source>
        <dbReference type="EMBL" id="MBT2189039.1"/>
    </source>
</evidence>
<keyword evidence="1" id="KW-1133">Transmembrane helix</keyword>
<accession>A0A9X1DFN4</accession>
<keyword evidence="3" id="KW-1185">Reference proteome</keyword>
<dbReference type="Pfam" id="PF05751">
    <property type="entry name" value="FixH"/>
    <property type="match status" value="1"/>
</dbReference>